<evidence type="ECO:0000256" key="4">
    <source>
        <dbReference type="ARBA" id="ARBA00023004"/>
    </source>
</evidence>
<evidence type="ECO:0000313" key="11">
    <source>
        <dbReference type="EMBL" id="QII11630.1"/>
    </source>
</evidence>
<reference evidence="13" key="4">
    <citation type="submission" date="2017-10" db="EMBL/GenBank/DDBJ databases">
        <authorList>
            <person name="Frank J."/>
        </authorList>
    </citation>
    <scope>NUCLEOTIDE SEQUENCE [LARGE SCALE GENOMIC DNA]</scope>
</reference>
<dbReference type="EMBL" id="CP049055">
    <property type="protein sequence ID" value="QII11630.1"/>
    <property type="molecule type" value="Genomic_DNA"/>
</dbReference>
<feature type="binding site" evidence="6 7">
    <location>
        <position position="80"/>
    </location>
    <ligand>
        <name>[4Fe-4S] cluster</name>
        <dbReference type="ChEBI" id="CHEBI:49883"/>
        <note>4Fe-4S-S-AdoMet</note>
    </ligand>
</feature>
<comment type="similarity">
    <text evidence="6">Belongs to the radical SAM superfamily. MqnC family.</text>
</comment>
<reference evidence="11 14" key="5">
    <citation type="submission" date="2020-02" db="EMBL/GenBank/DDBJ databases">
        <title>Newly sequenced genome of strain CSTR1 showed variability in Candidatus Kuenenia stuttgartiensis genomes.</title>
        <authorList>
            <person name="Ding C."/>
            <person name="Adrian L."/>
        </authorList>
    </citation>
    <scope>NUCLEOTIDE SEQUENCE [LARGE SCALE GENOMIC DNA]</scope>
    <source>
        <strain evidence="11 14">CSTR1</strain>
    </source>
</reference>
<dbReference type="EMBL" id="CT573071">
    <property type="protein sequence ID" value="CAJ74525.1"/>
    <property type="molecule type" value="Genomic_DNA"/>
</dbReference>
<dbReference type="SFLD" id="SFLDG01389">
    <property type="entry name" value="menaquinone_synthsis_involved"/>
    <property type="match status" value="2"/>
</dbReference>
<evidence type="ECO:0000256" key="6">
    <source>
        <dbReference type="HAMAP-Rule" id="MF_00992"/>
    </source>
</evidence>
<evidence type="ECO:0000313" key="13">
    <source>
        <dbReference type="Proteomes" id="UP000221734"/>
    </source>
</evidence>
<dbReference type="CDD" id="cd01335">
    <property type="entry name" value="Radical_SAM"/>
    <property type="match status" value="1"/>
</dbReference>
<evidence type="ECO:0000256" key="2">
    <source>
        <dbReference type="ARBA" id="ARBA00022691"/>
    </source>
</evidence>
<dbReference type="EC" id="1.21.98.1" evidence="6"/>
<dbReference type="GO" id="GO:0016765">
    <property type="term" value="F:transferase activity, transferring alkyl or aryl (other than methyl) groups"/>
    <property type="evidence" value="ECO:0007669"/>
    <property type="project" value="InterPro"/>
</dbReference>
<dbReference type="SFLD" id="SFLDF00342">
    <property type="entry name" value="cyclic_dehypoxanthine_futalosi"/>
    <property type="match status" value="1"/>
</dbReference>
<dbReference type="InterPro" id="IPR007197">
    <property type="entry name" value="rSAM"/>
</dbReference>
<evidence type="ECO:0000256" key="8">
    <source>
        <dbReference type="PIRSR" id="PIRSR004762-2"/>
    </source>
</evidence>
<comment type="function">
    <text evidence="6">Radical SAM enzyme that catalyzes the cyclization of dehypoxanthine futalosine (DHFL) into cyclic dehypoxanthine futalosine (CDHFL), a step in the biosynthesis of menaquinone (MK, vitamin K2).</text>
</comment>
<dbReference type="KEGG" id="kst:KSMBR1_0154"/>
<feature type="binding site" evidence="8">
    <location>
        <position position="295"/>
    </location>
    <ligand>
        <name>(3R)-3-methyl-D-ornithine</name>
        <dbReference type="ChEBI" id="CHEBI:64642"/>
    </ligand>
</feature>
<accession>Q1Q3D1</accession>
<feature type="binding site" evidence="8">
    <location>
        <position position="79"/>
    </location>
    <ligand>
        <name>S-adenosyl-L-methionine</name>
        <dbReference type="ChEBI" id="CHEBI:59789"/>
    </ligand>
</feature>
<feature type="domain" description="Radical SAM core" evidence="9">
    <location>
        <begin position="59"/>
        <end position="290"/>
    </location>
</feature>
<dbReference type="UniPathway" id="UPA00079"/>
<reference evidence="12" key="3">
    <citation type="submission" date="2017-10" db="EMBL/GenBank/DDBJ databases">
        <authorList>
            <person name="Banno H."/>
            <person name="Chua N.-H."/>
        </authorList>
    </citation>
    <scope>NUCLEOTIDE SEQUENCE [LARGE SCALE GENOMIC DNA]</scope>
    <source>
        <strain evidence="12">Kuenenia_mbr1_ru-nijmegen</strain>
    </source>
</reference>
<dbReference type="SFLD" id="SFLDF00343">
    <property type="entry name" value="aminofutalosine_synthase_(mqnE"/>
    <property type="match status" value="1"/>
</dbReference>
<keyword evidence="1 6" id="KW-0004">4Fe-4S</keyword>
<keyword evidence="3 6" id="KW-0479">Metal-binding</keyword>
<dbReference type="Proteomes" id="UP000501926">
    <property type="component" value="Chromosome"/>
</dbReference>
<dbReference type="GO" id="GO:0046992">
    <property type="term" value="F:oxidoreductase activity, acting on X-H and Y-H to form an X-Y bond"/>
    <property type="evidence" value="ECO:0007669"/>
    <property type="project" value="UniProtKB-UniRule"/>
</dbReference>
<proteinExistence type="inferred from homology"/>
<dbReference type="Gene3D" id="3.20.20.70">
    <property type="entry name" value="Aldolase class I"/>
    <property type="match status" value="1"/>
</dbReference>
<dbReference type="PANTHER" id="PTHR43076:SF1">
    <property type="entry name" value="LIPOYL SYNTHASE 2"/>
    <property type="match status" value="1"/>
</dbReference>
<dbReference type="InterPro" id="IPR058240">
    <property type="entry name" value="rSAM_sf"/>
</dbReference>
<evidence type="ECO:0000313" key="12">
    <source>
        <dbReference type="EMBL" id="SOH02674.1"/>
    </source>
</evidence>
<dbReference type="SFLD" id="SFLDS00029">
    <property type="entry name" value="Radical_SAM"/>
    <property type="match status" value="2"/>
</dbReference>
<feature type="binding site" evidence="6 7">
    <location>
        <position position="77"/>
    </location>
    <ligand>
        <name>[4Fe-4S] cluster</name>
        <dbReference type="ChEBI" id="CHEBI:49883"/>
        <note>4Fe-4S-S-AdoMet</note>
    </ligand>
</feature>
<dbReference type="EMBL" id="LT934425">
    <property type="protein sequence ID" value="SOH02674.1"/>
    <property type="molecule type" value="Genomic_DNA"/>
</dbReference>
<dbReference type="NCBIfam" id="TIGR00423">
    <property type="entry name" value="CofH family radical SAM protein"/>
    <property type="match status" value="1"/>
</dbReference>
<dbReference type="GO" id="GO:0005506">
    <property type="term" value="F:iron ion binding"/>
    <property type="evidence" value="ECO:0007669"/>
    <property type="project" value="UniProtKB-UniRule"/>
</dbReference>
<sequence length="360" mass="40891">MTPDYCPADKHLQEVLLKPVQNKRITADEGACLFEYKELLMLGIAADEVCKMKHPENFRTYIIDRNINYTNICTSGCKFCAFYKNIEHSDGYIISKKELYKKIEETLALGGKQILMQGGLHPALKIDFYTDLLLSIKKNFDIHIHAFSPPEIMHFSHLNTLPMPEVIRILKEAGLDSIPGGGAEILTDRCRKIISPNKCSAREWLDVMQSAHEQGMKTTATMMFGHIETTEERIEHFEKIRQLQDKTGGFTAFIAWTFQPKNTQLENALSGSHDYLKTLAISRLYLDNIENIQASWVTQGAKIAQLSLKFGANDMGSTMIEENVVKAAGVSYTMEKEEIEFLINDAGYQAKQRDLYYTLV</sequence>
<keyword evidence="13" id="KW-1185">Reference proteome</keyword>
<gene>
    <name evidence="6 11" type="primary">mqnC</name>
    <name evidence="11" type="ORF">KsCSTR_22510</name>
    <name evidence="12" type="ORF">KSMBR1_0154</name>
    <name evidence="10" type="ORF">kuste3762</name>
</gene>
<dbReference type="HAMAP" id="MF_00992">
    <property type="entry name" value="MqnC"/>
    <property type="match status" value="1"/>
</dbReference>
<evidence type="ECO:0000256" key="1">
    <source>
        <dbReference type="ARBA" id="ARBA00022485"/>
    </source>
</evidence>
<dbReference type="Pfam" id="PF19288">
    <property type="entry name" value="CofH_C"/>
    <property type="match status" value="1"/>
</dbReference>
<dbReference type="PROSITE" id="PS51918">
    <property type="entry name" value="RADICAL_SAM"/>
    <property type="match status" value="1"/>
</dbReference>
<keyword evidence="5 6" id="KW-0411">Iron-sulfur</keyword>
<evidence type="ECO:0000256" key="7">
    <source>
        <dbReference type="PIRSR" id="PIRSR004762-1"/>
    </source>
</evidence>
<dbReference type="SUPFAM" id="SSF102114">
    <property type="entry name" value="Radical SAM enzymes"/>
    <property type="match status" value="1"/>
</dbReference>
<name>Q1Q3D1_KUEST</name>
<dbReference type="InterPro" id="IPR022431">
    <property type="entry name" value="Cyclic_DHFL_synthase_mqnC"/>
</dbReference>
<dbReference type="OrthoDB" id="9802027at2"/>
<feature type="binding site" evidence="8">
    <location>
        <position position="184"/>
    </location>
    <ligand>
        <name>S-adenosyl-L-methionine</name>
        <dbReference type="ChEBI" id="CHEBI:59789"/>
    </ligand>
</feature>
<dbReference type="RefSeq" id="WP_099323614.1">
    <property type="nucleotide sequence ID" value="NZ_CP049055.1"/>
</dbReference>
<keyword evidence="6 11" id="KW-0560">Oxidoreductase</keyword>
<comment type="cofactor">
    <cofactor evidence="6 7">
        <name>[4Fe-4S] cluster</name>
        <dbReference type="ChEBI" id="CHEBI:49883"/>
    </cofactor>
    <text evidence="6 7">Binds 1 [4Fe-4S] cluster. The cluster is coordinated with 3 cysteines and an exchangeable S-adenosyl-L-methionine.</text>
</comment>
<feature type="binding site" evidence="8">
    <location>
        <position position="317"/>
    </location>
    <ligand>
        <name>(3R)-3-methyl-D-ornithine</name>
        <dbReference type="ChEBI" id="CHEBI:64642"/>
    </ligand>
</feature>
<keyword evidence="2 6" id="KW-0949">S-adenosyl-L-methionine</keyword>
<evidence type="ECO:0000256" key="3">
    <source>
        <dbReference type="ARBA" id="ARBA00022723"/>
    </source>
</evidence>
<protein>
    <recommendedName>
        <fullName evidence="6">Cyclic dehypoxanthine futalosine synthase</fullName>
        <shortName evidence="6">Cyclic DHFL synthase</shortName>
        <ecNumber evidence="6">1.21.98.1</ecNumber>
    </recommendedName>
    <alternativeName>
        <fullName evidence="6">Dehypoxanthine futalosine cyclase</fullName>
        <shortName evidence="6">DHFL cyclase</shortName>
    </alternativeName>
    <alternativeName>
        <fullName evidence="6">Menaquinone biosynthetic enzyme MqnC</fullName>
    </alternativeName>
</protein>
<evidence type="ECO:0000313" key="14">
    <source>
        <dbReference type="Proteomes" id="UP000501926"/>
    </source>
</evidence>
<dbReference type="GO" id="GO:0009234">
    <property type="term" value="P:menaquinone biosynthetic process"/>
    <property type="evidence" value="ECO:0007669"/>
    <property type="project" value="UniProtKB-UniRule"/>
</dbReference>
<dbReference type="PANTHER" id="PTHR43076">
    <property type="entry name" value="FO SYNTHASE (COFH)"/>
    <property type="match status" value="1"/>
</dbReference>
<dbReference type="NCBIfam" id="TIGR03699">
    <property type="entry name" value="menaquin_MqnC"/>
    <property type="match status" value="1"/>
</dbReference>
<dbReference type="Pfam" id="PF04055">
    <property type="entry name" value="Radical_SAM"/>
    <property type="match status" value="1"/>
</dbReference>
<dbReference type="Proteomes" id="UP000221734">
    <property type="component" value="Chromosome Kuenenia_stuttgartiensis_MBR1"/>
</dbReference>
<keyword evidence="4 6" id="KW-0408">Iron</keyword>
<reference evidence="10" key="2">
    <citation type="submission" date="2006-01" db="EMBL/GenBank/DDBJ databases">
        <authorList>
            <person name="Genoscope"/>
        </authorList>
    </citation>
    <scope>NUCLEOTIDE SEQUENCE</scope>
</reference>
<feature type="binding site" evidence="8">
    <location>
        <position position="148"/>
    </location>
    <ligand>
        <name>(3R)-3-methyl-D-ornithine</name>
        <dbReference type="ChEBI" id="CHEBI:64642"/>
    </ligand>
</feature>
<dbReference type="PIRSF" id="PIRSF004762">
    <property type="entry name" value="CHP00423"/>
    <property type="match status" value="1"/>
</dbReference>
<evidence type="ECO:0000259" key="9">
    <source>
        <dbReference type="PROSITE" id="PS51918"/>
    </source>
</evidence>
<dbReference type="InterPro" id="IPR013785">
    <property type="entry name" value="Aldolase_TIM"/>
</dbReference>
<comment type="pathway">
    <text evidence="6">Quinol/quinone metabolism; menaquinone biosynthesis.</text>
</comment>
<evidence type="ECO:0000313" key="10">
    <source>
        <dbReference type="EMBL" id="CAJ74525.1"/>
    </source>
</evidence>
<dbReference type="AlphaFoldDB" id="Q1Q3D1"/>
<dbReference type="InterPro" id="IPR034405">
    <property type="entry name" value="F420"/>
</dbReference>
<reference evidence="10" key="1">
    <citation type="journal article" date="2006" name="Nature">
        <title>Deciphering the evolution and metabolism of an anammox bacterium from a community genome.</title>
        <authorList>
            <person name="Strous M."/>
            <person name="Pelletier E."/>
            <person name="Mangenot S."/>
            <person name="Rattei T."/>
            <person name="Lehner A."/>
            <person name="Taylor M.W."/>
            <person name="Horn M."/>
            <person name="Daims H."/>
            <person name="Bartol-Mavel D."/>
            <person name="Wincker P."/>
            <person name="Barbe V."/>
            <person name="Fonknechten N."/>
            <person name="Vallenet D."/>
            <person name="Segurens B."/>
            <person name="Schenowitz-Truong C."/>
            <person name="Medigue C."/>
            <person name="Collingro A."/>
            <person name="Snel B."/>
            <person name="Dutilh B.E."/>
            <person name="OpDenCamp H.J.M."/>
            <person name="vanDerDrift C."/>
            <person name="Cirpus I."/>
            <person name="vanDePas-Schoonen K.T."/>
            <person name="Harhangi H.R."/>
            <person name="vanNiftrik L."/>
            <person name="Schmid M."/>
            <person name="Keltjens J."/>
            <person name="vanDeVossenberg J."/>
            <person name="Kartal B."/>
            <person name="Meier H."/>
            <person name="Frishman D."/>
            <person name="Huynen M.A."/>
            <person name="Mewes H."/>
            <person name="Weissenbach J."/>
            <person name="Jetten M.S.M."/>
            <person name="Wagner M."/>
            <person name="LePaslier D."/>
        </authorList>
    </citation>
    <scope>NUCLEOTIDE SEQUENCE</scope>
</reference>
<dbReference type="GO" id="GO:0044689">
    <property type="term" value="F:7,8-didemethyl-8-hydroxy-5-deazariboflavin synthase activity"/>
    <property type="evidence" value="ECO:0007669"/>
    <property type="project" value="TreeGrafter"/>
</dbReference>
<dbReference type="InterPro" id="IPR045567">
    <property type="entry name" value="CofH/MnqC-like_C"/>
</dbReference>
<dbReference type="SFLD" id="SFLDG01064">
    <property type="entry name" value="F420__menaquinone_cofactor_bio"/>
    <property type="match status" value="2"/>
</dbReference>
<evidence type="ECO:0000256" key="5">
    <source>
        <dbReference type="ARBA" id="ARBA00023014"/>
    </source>
</evidence>
<dbReference type="InterPro" id="IPR020050">
    <property type="entry name" value="FO_synthase_su2"/>
</dbReference>
<dbReference type="GO" id="GO:0051539">
    <property type="term" value="F:4 iron, 4 sulfur cluster binding"/>
    <property type="evidence" value="ECO:0007669"/>
    <property type="project" value="UniProtKB-KW"/>
</dbReference>
<feature type="binding site" evidence="6 7">
    <location>
        <position position="73"/>
    </location>
    <ligand>
        <name>[4Fe-4S] cluster</name>
        <dbReference type="ChEBI" id="CHEBI:49883"/>
        <note>4Fe-4S-S-AdoMet</note>
    </ligand>
</feature>
<organism evidence="10">
    <name type="scientific">Kuenenia stuttgartiensis</name>
    <dbReference type="NCBI Taxonomy" id="174633"/>
    <lineage>
        <taxon>Bacteria</taxon>
        <taxon>Pseudomonadati</taxon>
        <taxon>Planctomycetota</taxon>
        <taxon>Candidatus Brocadiia</taxon>
        <taxon>Candidatus Brocadiales</taxon>
        <taxon>Candidatus Brocadiaceae</taxon>
        <taxon>Candidatus Kuenenia</taxon>
    </lineage>
</organism>
<keyword evidence="6" id="KW-0474">Menaquinone biosynthesis</keyword>
<comment type="catalytic activity">
    <reaction evidence="6">
        <text>dehypoxanthine futalosine + S-adenosyl-L-methionine = cyclic dehypoxanthinylfutalosinate + 5'-deoxyadenosine + L-methionine + H(+)</text>
        <dbReference type="Rhea" id="RHEA:33083"/>
        <dbReference type="ChEBI" id="CHEBI:15378"/>
        <dbReference type="ChEBI" id="CHEBI:17319"/>
        <dbReference type="ChEBI" id="CHEBI:57844"/>
        <dbReference type="ChEBI" id="CHEBI:58864"/>
        <dbReference type="ChEBI" id="CHEBI:59789"/>
        <dbReference type="ChEBI" id="CHEBI:64270"/>
        <dbReference type="EC" id="1.21.98.1"/>
    </reaction>
</comment>